<dbReference type="EMBL" id="CAMXCT020000787">
    <property type="protein sequence ID" value="CAL1136662.1"/>
    <property type="molecule type" value="Genomic_DNA"/>
</dbReference>
<dbReference type="EMBL" id="CAMXCT010000787">
    <property type="protein sequence ID" value="CAI3983287.1"/>
    <property type="molecule type" value="Genomic_DNA"/>
</dbReference>
<dbReference type="SUPFAM" id="SSF53448">
    <property type="entry name" value="Nucleotide-diphospho-sugar transferases"/>
    <property type="match status" value="1"/>
</dbReference>
<evidence type="ECO:0000313" key="5">
    <source>
        <dbReference type="Proteomes" id="UP001152797"/>
    </source>
</evidence>
<keyword evidence="1" id="KW-0808">Transferase</keyword>
<dbReference type="OrthoDB" id="437960at2759"/>
<dbReference type="Proteomes" id="UP001152797">
    <property type="component" value="Unassembled WGS sequence"/>
</dbReference>
<dbReference type="PANTHER" id="PTHR32385:SF15">
    <property type="entry name" value="INOSITOL PHOSPHOCERAMIDE MANNOSYLTRANSFERASE 1"/>
    <property type="match status" value="1"/>
</dbReference>
<organism evidence="2">
    <name type="scientific">Cladocopium goreaui</name>
    <dbReference type="NCBI Taxonomy" id="2562237"/>
    <lineage>
        <taxon>Eukaryota</taxon>
        <taxon>Sar</taxon>
        <taxon>Alveolata</taxon>
        <taxon>Dinophyceae</taxon>
        <taxon>Suessiales</taxon>
        <taxon>Symbiodiniaceae</taxon>
        <taxon>Cladocopium</taxon>
    </lineage>
</organism>
<proteinExistence type="predicted"/>
<dbReference type="GO" id="GO:0051999">
    <property type="term" value="P:mannosyl-inositol phosphorylceramide biosynthetic process"/>
    <property type="evidence" value="ECO:0007669"/>
    <property type="project" value="TreeGrafter"/>
</dbReference>
<evidence type="ECO:0000256" key="1">
    <source>
        <dbReference type="ARBA" id="ARBA00022679"/>
    </source>
</evidence>
<dbReference type="Gene3D" id="3.90.550.20">
    <property type="match status" value="1"/>
</dbReference>
<comment type="caution">
    <text evidence="2">The sequence shown here is derived from an EMBL/GenBank/DDBJ whole genome shotgun (WGS) entry which is preliminary data.</text>
</comment>
<dbReference type="GO" id="GO:0016020">
    <property type="term" value="C:membrane"/>
    <property type="evidence" value="ECO:0007669"/>
    <property type="project" value="GOC"/>
</dbReference>
<reference evidence="2" key="1">
    <citation type="submission" date="2022-10" db="EMBL/GenBank/DDBJ databases">
        <authorList>
            <person name="Chen Y."/>
            <person name="Dougan E. K."/>
            <person name="Chan C."/>
            <person name="Rhodes N."/>
            <person name="Thang M."/>
        </authorList>
    </citation>
    <scope>NUCLEOTIDE SEQUENCE</scope>
</reference>
<dbReference type="PANTHER" id="PTHR32385">
    <property type="entry name" value="MANNOSYL PHOSPHORYLINOSITOL CERAMIDE SYNTHASE"/>
    <property type="match status" value="1"/>
</dbReference>
<name>A0A9P1FQZ5_9DINO</name>
<keyword evidence="4" id="KW-0689">Ribosomal protein</keyword>
<protein>
    <submittedName>
        <fullName evidence="4">60S ribosomal protein L26</fullName>
    </submittedName>
</protein>
<dbReference type="InterPro" id="IPR029044">
    <property type="entry name" value="Nucleotide-diphossugar_trans"/>
</dbReference>
<reference evidence="3" key="2">
    <citation type="submission" date="2024-04" db="EMBL/GenBank/DDBJ databases">
        <authorList>
            <person name="Chen Y."/>
            <person name="Shah S."/>
            <person name="Dougan E. K."/>
            <person name="Thang M."/>
            <person name="Chan C."/>
        </authorList>
    </citation>
    <scope>NUCLEOTIDE SEQUENCE [LARGE SCALE GENOMIC DNA]</scope>
</reference>
<accession>A0A9P1FQZ5</accession>
<evidence type="ECO:0000313" key="3">
    <source>
        <dbReference type="EMBL" id="CAL1136662.1"/>
    </source>
</evidence>
<dbReference type="InterPro" id="IPR051706">
    <property type="entry name" value="Glycosyltransferase_domain"/>
</dbReference>
<sequence>MHHAIIPRQLILTGPGAFLHDLPLEIRHNVEEIIAANPGLNVQWFSDADCYSYISYYYDSELAGMFRREFHGSFRGDICRAAVLYREGGFYVDLDVELLVPLTTMIGVSTTFLSAFTADGAMLNAIMACTPYSEVLHETLVELRKWYRGAVPRRADPRVDGAAKSEWMGPLTLHRAVMSVIQSSCPENTHFVPGSQLDWTCGSEVLRFYLEQELHCSVLESTAECSVQRARSPFVGLRYGIFTPSSRIEAKERQLIGWPRFEGCRRWGCGDPSYGLSEEALQVSWMLRERFLPCMCGAHFESGQQLVTDLLFSLPSAEQLAPACERFRPFVETGDLECAAAVVSSSLLCASAAAGSEPLLARAYLARALQAILAGSMLLCYEGMWMVQVEEILDQFYRLHTPEFAYARLNWTRHNYSREAVTPSGTELSHKITRIQAALALSVLKPTSQPVKAVRPATEKGAKYSVLANLA</sequence>
<dbReference type="GO" id="GO:0000030">
    <property type="term" value="F:mannosyltransferase activity"/>
    <property type="evidence" value="ECO:0007669"/>
    <property type="project" value="TreeGrafter"/>
</dbReference>
<evidence type="ECO:0000313" key="2">
    <source>
        <dbReference type="EMBL" id="CAI3983287.1"/>
    </source>
</evidence>
<dbReference type="Pfam" id="PF04488">
    <property type="entry name" value="Gly_transf_sug"/>
    <property type="match status" value="1"/>
</dbReference>
<keyword evidence="4" id="KW-0687">Ribonucleoprotein</keyword>
<keyword evidence="5" id="KW-1185">Reference proteome</keyword>
<dbReference type="GO" id="GO:0005840">
    <property type="term" value="C:ribosome"/>
    <property type="evidence" value="ECO:0007669"/>
    <property type="project" value="UniProtKB-KW"/>
</dbReference>
<dbReference type="AlphaFoldDB" id="A0A9P1FQZ5"/>
<dbReference type="EMBL" id="CAMXCT030000787">
    <property type="protein sequence ID" value="CAL4770599.1"/>
    <property type="molecule type" value="Genomic_DNA"/>
</dbReference>
<evidence type="ECO:0000313" key="4">
    <source>
        <dbReference type="EMBL" id="CAL4770599.1"/>
    </source>
</evidence>
<gene>
    <name evidence="2" type="ORF">C1SCF055_LOCUS10908</name>
</gene>
<dbReference type="InterPro" id="IPR007577">
    <property type="entry name" value="GlycoTrfase_DXD_sugar-bd_CS"/>
</dbReference>